<dbReference type="PANTHER" id="PTHR12460:SF40">
    <property type="entry name" value="REGULATION OF NUCLEAR PRE-MRNA DOMAIN-CONTAINING PROTEIN 2"/>
    <property type="match status" value="1"/>
</dbReference>
<dbReference type="InterPro" id="IPR006569">
    <property type="entry name" value="CID_dom"/>
</dbReference>
<keyword evidence="5" id="KW-1185">Reference proteome</keyword>
<dbReference type="Pfam" id="PF04818">
    <property type="entry name" value="CID"/>
    <property type="match status" value="1"/>
</dbReference>
<dbReference type="Proteomes" id="UP000274756">
    <property type="component" value="Unassembled WGS sequence"/>
</dbReference>
<feature type="domain" description="CID" evidence="2">
    <location>
        <begin position="1"/>
        <end position="132"/>
    </location>
</feature>
<dbReference type="WBParaSite" id="DME_0000582801-mRNA-1">
    <property type="protein sequence ID" value="DME_0000582801-mRNA-1"/>
    <property type="gene ID" value="DME_0000582801"/>
</dbReference>
<proteinExistence type="predicted"/>
<dbReference type="AlphaFoldDB" id="A0A0N4UEL8"/>
<dbReference type="STRING" id="318479.A0A0N4UEL8"/>
<organism evidence="4 6">
    <name type="scientific">Dracunculus medinensis</name>
    <name type="common">Guinea worm</name>
    <dbReference type="NCBI Taxonomy" id="318479"/>
    <lineage>
        <taxon>Eukaryota</taxon>
        <taxon>Metazoa</taxon>
        <taxon>Ecdysozoa</taxon>
        <taxon>Nematoda</taxon>
        <taxon>Chromadorea</taxon>
        <taxon>Rhabditida</taxon>
        <taxon>Spirurina</taxon>
        <taxon>Dracunculoidea</taxon>
        <taxon>Dracunculidae</taxon>
        <taxon>Dracunculus</taxon>
    </lineage>
</organism>
<protein>
    <submittedName>
        <fullName evidence="6">CID domain-containing protein</fullName>
    </submittedName>
</protein>
<dbReference type="EMBL" id="UYYG01000008">
    <property type="protein sequence ID" value="VDN50849.1"/>
    <property type="molecule type" value="Genomic_DNA"/>
</dbReference>
<dbReference type="SMART" id="SM00582">
    <property type="entry name" value="RPR"/>
    <property type="match status" value="1"/>
</dbReference>
<dbReference type="Gene3D" id="1.25.40.90">
    <property type="match status" value="1"/>
</dbReference>
<reference evidence="6" key="1">
    <citation type="submission" date="2017-02" db="UniProtKB">
        <authorList>
            <consortium name="WormBaseParasite"/>
        </authorList>
    </citation>
    <scope>IDENTIFICATION</scope>
</reference>
<dbReference type="GO" id="GO:0000993">
    <property type="term" value="F:RNA polymerase II complex binding"/>
    <property type="evidence" value="ECO:0007669"/>
    <property type="project" value="TreeGrafter"/>
</dbReference>
<dbReference type="Proteomes" id="UP000038040">
    <property type="component" value="Unplaced"/>
</dbReference>
<dbReference type="GO" id="GO:0031124">
    <property type="term" value="P:mRNA 3'-end processing"/>
    <property type="evidence" value="ECO:0007669"/>
    <property type="project" value="TreeGrafter"/>
</dbReference>
<dbReference type="OrthoDB" id="10069473at2759"/>
<dbReference type="InterPro" id="IPR008942">
    <property type="entry name" value="ENTH_VHS"/>
</dbReference>
<dbReference type="PANTHER" id="PTHR12460">
    <property type="entry name" value="CYCLIN-DEPENDENT KINASE INHIBITOR-RELATED PROTEIN"/>
    <property type="match status" value="1"/>
</dbReference>
<name>A0A0N4UEL8_DRAME</name>
<evidence type="ECO:0000313" key="4">
    <source>
        <dbReference type="Proteomes" id="UP000038040"/>
    </source>
</evidence>
<evidence type="ECO:0000256" key="1">
    <source>
        <dbReference type="SAM" id="MobiDB-lite"/>
    </source>
</evidence>
<evidence type="ECO:0000313" key="5">
    <source>
        <dbReference type="Proteomes" id="UP000274756"/>
    </source>
</evidence>
<gene>
    <name evidence="3" type="ORF">DME_LOCUS822</name>
</gene>
<evidence type="ECO:0000313" key="3">
    <source>
        <dbReference type="EMBL" id="VDN50849.1"/>
    </source>
</evidence>
<evidence type="ECO:0000259" key="2">
    <source>
        <dbReference type="PROSITE" id="PS51391"/>
    </source>
</evidence>
<dbReference type="CDD" id="cd16981">
    <property type="entry name" value="CID_RPRD_like"/>
    <property type="match status" value="1"/>
</dbReference>
<dbReference type="PROSITE" id="PS51391">
    <property type="entry name" value="CID"/>
    <property type="match status" value="1"/>
</dbReference>
<accession>A0A0N4UEL8</accession>
<evidence type="ECO:0000313" key="6">
    <source>
        <dbReference type="WBParaSite" id="DME_0000582801-mRNA-1"/>
    </source>
</evidence>
<sequence length="325" mass="37258">MVLSDEKITVRLSAVDRTVESIETTSMWVIHHRDSAAQIASCWMEAFKIANEEGQIALFYLANDVCQKTKKKSDSHIILQTFAPYWISAIAFSRNSEVVQKAVNRILDIFEERQIYSKSQLADMRNAQSEVSDMDNAMMELDISALTKDVEGYMKGDLVMERARDLLARSDFHFKDKIKNRMKDRRDGQKFQAEIEQSFKKLSDFSAALVKHKKRGQSLLESVDSAKRFFNLQLRDATVVEDAYEKFGSSIDRVRKELEEMLETSIYPGASPPRDAPSPTANDDPFVAGVEKAYEQMRRPRENIEVTDMDVEKEDEHVTAAYEIN</sequence>
<feature type="region of interest" description="Disordered" evidence="1">
    <location>
        <begin position="266"/>
        <end position="288"/>
    </location>
</feature>
<dbReference type="SUPFAM" id="SSF48464">
    <property type="entry name" value="ENTH/VHS domain"/>
    <property type="match status" value="1"/>
</dbReference>
<reference evidence="3 5" key="2">
    <citation type="submission" date="2018-11" db="EMBL/GenBank/DDBJ databases">
        <authorList>
            <consortium name="Pathogen Informatics"/>
        </authorList>
    </citation>
    <scope>NUCLEOTIDE SEQUENCE [LARGE SCALE GENOMIC DNA]</scope>
</reference>
<dbReference type="Gene3D" id="6.10.250.2560">
    <property type="match status" value="1"/>
</dbReference>